<evidence type="ECO:0000256" key="5">
    <source>
        <dbReference type="ARBA" id="ARBA00022729"/>
    </source>
</evidence>
<sequence length="905" mass="99444">MIDTKDFFMSRPRFSSITIVFSLIFFICSTPTVVAKTKDNDNAPSPSSSAPPPSSPTTTTTAASSPAPRKYTPKDNVLISCGAQTDTTLLDGRTFKSDPSTVNFLNTVEDVKVNVDSLPNNTTKNDTDNIIIPSFPQLYFSARIFPNEATYKFPTTQQGFHFLRLYFYPLPHTTHDLSTAVFGVSTDTIVLLHDFSVPSPATPVFKEYLINITSTTFTLKFTPKTNSLAFINAIELVSVPDNLVPDTASSVPPTGLITNIMDYAFEVAHRVNVGGPLVTPTNDTLWRTWIPDTGFDNFPKGAHTVSVSPSRVNFADGGATPFTAPPWVYSTADEMAVNNASTGLVNFNLTWKLPVDPNFNYLVRLHFCDIVSISLNELYFNVYVNGMMGVNGLDLSTLTSELATAYYRDFVINSTSITNGSIVIQVGPTQDGSTPPNAILNGLEVIKMSNSANSLSGLFDVNGYYMGSTPKAKAMKILALVGLVMGMASLVLVSTMFVRWHKRPQDWERRNSFSSWLLPLTSTHTSFLSTRSSRKSSTSTIFGSRKSSMFFSTNKGVGKFFSFSELQDACNNFDENAVIGVGGFGKVYMGQLDDGTKVAIKRGNPQSEQGINEFQTEIQMLSQLRHRHLVSLIGYCDENSEMCLVYEYMSNGVLREHLYGSKLVKPLSWKQRLDIIIGAARGLHYLHTGAAHCIIHRDVKTTNILLDENFVAKVSDFGLSKAACLIEQTHVSTAVKGSFGYLDPEYFRRQQLTEKSDVYSFGVVLLEVLMARPAINPALSRDQVNLAEWGMSNYRKGDLEKVIDPNLKGMINPGSLKKYVEAAEKCLAEYGVDRPSMGDVLWHLEYALQLQDASTKVDPGEVLMSPLEVEEAPMIGNKGDSGSSSGDHTEVGVAAFSQISNLQGR</sequence>
<feature type="compositionally biased region" description="Low complexity" evidence="13">
    <location>
        <begin position="56"/>
        <end position="68"/>
    </location>
</feature>
<evidence type="ECO:0000256" key="7">
    <source>
        <dbReference type="ARBA" id="ARBA00022777"/>
    </source>
</evidence>
<evidence type="ECO:0000256" key="9">
    <source>
        <dbReference type="ARBA" id="ARBA00022989"/>
    </source>
</evidence>
<protein>
    <recommendedName>
        <fullName evidence="14">Protein kinase domain-containing protein</fullName>
    </recommendedName>
</protein>
<dbReference type="PROSITE" id="PS00107">
    <property type="entry name" value="PROTEIN_KINASE_ATP"/>
    <property type="match status" value="1"/>
</dbReference>
<evidence type="ECO:0000256" key="12">
    <source>
        <dbReference type="PROSITE-ProRule" id="PRU10141"/>
    </source>
</evidence>
<dbReference type="SUPFAM" id="SSF56112">
    <property type="entry name" value="Protein kinase-like (PK-like)"/>
    <property type="match status" value="1"/>
</dbReference>
<dbReference type="FunFam" id="1.10.510.10:FF:000058">
    <property type="entry name" value="Receptor-like protein kinase FERONIA"/>
    <property type="match status" value="1"/>
</dbReference>
<dbReference type="CDD" id="cd14066">
    <property type="entry name" value="STKc_IRAK"/>
    <property type="match status" value="1"/>
</dbReference>
<dbReference type="PROSITE" id="PS50011">
    <property type="entry name" value="PROTEIN_KINASE_DOM"/>
    <property type="match status" value="1"/>
</dbReference>
<evidence type="ECO:0000256" key="11">
    <source>
        <dbReference type="ARBA" id="ARBA00023180"/>
    </source>
</evidence>
<dbReference type="InterPro" id="IPR017441">
    <property type="entry name" value="Protein_kinase_ATP_BS"/>
</dbReference>
<dbReference type="Proteomes" id="UP001443914">
    <property type="component" value="Unassembled WGS sequence"/>
</dbReference>
<evidence type="ECO:0000313" key="15">
    <source>
        <dbReference type="EMBL" id="KAK9748078.1"/>
    </source>
</evidence>
<dbReference type="InterPro" id="IPR011009">
    <property type="entry name" value="Kinase-like_dom_sf"/>
</dbReference>
<evidence type="ECO:0000256" key="6">
    <source>
        <dbReference type="ARBA" id="ARBA00022741"/>
    </source>
</evidence>
<evidence type="ECO:0000256" key="2">
    <source>
        <dbReference type="ARBA" id="ARBA00022527"/>
    </source>
</evidence>
<comment type="caution">
    <text evidence="15">The sequence shown here is derived from an EMBL/GenBank/DDBJ whole genome shotgun (WGS) entry which is preliminary data.</text>
</comment>
<dbReference type="InterPro" id="IPR000719">
    <property type="entry name" value="Prot_kinase_dom"/>
</dbReference>
<dbReference type="Gene3D" id="1.10.510.10">
    <property type="entry name" value="Transferase(Phosphotransferase) domain 1"/>
    <property type="match status" value="1"/>
</dbReference>
<dbReference type="GO" id="GO:0016020">
    <property type="term" value="C:membrane"/>
    <property type="evidence" value="ECO:0007669"/>
    <property type="project" value="UniProtKB-SubCell"/>
</dbReference>
<keyword evidence="5" id="KW-0732">Signal</keyword>
<feature type="domain" description="Protein kinase" evidence="14">
    <location>
        <begin position="573"/>
        <end position="846"/>
    </location>
</feature>
<feature type="binding site" evidence="12">
    <location>
        <position position="601"/>
    </location>
    <ligand>
        <name>ATP</name>
        <dbReference type="ChEBI" id="CHEBI:30616"/>
    </ligand>
</feature>
<keyword evidence="6 12" id="KW-0547">Nucleotide-binding</keyword>
<evidence type="ECO:0000259" key="14">
    <source>
        <dbReference type="PROSITE" id="PS50011"/>
    </source>
</evidence>
<keyword evidence="10" id="KW-0472">Membrane</keyword>
<keyword evidence="3" id="KW-0808">Transferase</keyword>
<organism evidence="15 16">
    <name type="scientific">Saponaria officinalis</name>
    <name type="common">Common soapwort</name>
    <name type="synonym">Lychnis saponaria</name>
    <dbReference type="NCBI Taxonomy" id="3572"/>
    <lineage>
        <taxon>Eukaryota</taxon>
        <taxon>Viridiplantae</taxon>
        <taxon>Streptophyta</taxon>
        <taxon>Embryophyta</taxon>
        <taxon>Tracheophyta</taxon>
        <taxon>Spermatophyta</taxon>
        <taxon>Magnoliopsida</taxon>
        <taxon>eudicotyledons</taxon>
        <taxon>Gunneridae</taxon>
        <taxon>Pentapetalae</taxon>
        <taxon>Caryophyllales</taxon>
        <taxon>Caryophyllaceae</taxon>
        <taxon>Caryophylleae</taxon>
        <taxon>Saponaria</taxon>
    </lineage>
</organism>
<keyword evidence="16" id="KW-1185">Reference proteome</keyword>
<evidence type="ECO:0000256" key="8">
    <source>
        <dbReference type="ARBA" id="ARBA00022840"/>
    </source>
</evidence>
<keyword evidence="8 12" id="KW-0067">ATP-binding</keyword>
<evidence type="ECO:0000256" key="13">
    <source>
        <dbReference type="SAM" id="MobiDB-lite"/>
    </source>
</evidence>
<dbReference type="InterPro" id="IPR001245">
    <property type="entry name" value="Ser-Thr/Tyr_kinase_cat_dom"/>
</dbReference>
<dbReference type="FunFam" id="2.60.120.430:FF:000005">
    <property type="entry name" value="Putative receptor-like protein kinase"/>
    <property type="match status" value="1"/>
</dbReference>
<dbReference type="InterPro" id="IPR008271">
    <property type="entry name" value="Ser/Thr_kinase_AS"/>
</dbReference>
<dbReference type="GO" id="GO:0005524">
    <property type="term" value="F:ATP binding"/>
    <property type="evidence" value="ECO:0007669"/>
    <property type="project" value="UniProtKB-UniRule"/>
</dbReference>
<feature type="region of interest" description="Disordered" evidence="13">
    <location>
        <begin position="38"/>
        <end position="73"/>
    </location>
</feature>
<keyword evidence="7" id="KW-0418">Kinase</keyword>
<dbReference type="GO" id="GO:0004674">
    <property type="term" value="F:protein serine/threonine kinase activity"/>
    <property type="evidence" value="ECO:0007669"/>
    <property type="project" value="UniProtKB-KW"/>
</dbReference>
<evidence type="ECO:0000256" key="1">
    <source>
        <dbReference type="ARBA" id="ARBA00004167"/>
    </source>
</evidence>
<keyword evidence="4" id="KW-0812">Transmembrane</keyword>
<accession>A0AAW1MJM8</accession>
<dbReference type="AlphaFoldDB" id="A0AAW1MJM8"/>
<evidence type="ECO:0000256" key="3">
    <source>
        <dbReference type="ARBA" id="ARBA00022679"/>
    </source>
</evidence>
<proteinExistence type="predicted"/>
<dbReference type="PANTHER" id="PTHR47989">
    <property type="entry name" value="OS01G0750732 PROTEIN"/>
    <property type="match status" value="1"/>
</dbReference>
<dbReference type="EMBL" id="JBDFQZ010000002">
    <property type="protein sequence ID" value="KAK9748078.1"/>
    <property type="molecule type" value="Genomic_DNA"/>
</dbReference>
<dbReference type="Gene3D" id="2.60.120.430">
    <property type="entry name" value="Galactose-binding lectin"/>
    <property type="match status" value="2"/>
</dbReference>
<dbReference type="FunFam" id="2.60.120.430:FF:000001">
    <property type="entry name" value="Receptor-like protein kinase FERONIA"/>
    <property type="match status" value="1"/>
</dbReference>
<evidence type="ECO:0000256" key="10">
    <source>
        <dbReference type="ARBA" id="ARBA00023136"/>
    </source>
</evidence>
<dbReference type="PANTHER" id="PTHR47989:SF62">
    <property type="entry name" value="OS05G0423500 PROTEIN"/>
    <property type="match status" value="1"/>
</dbReference>
<name>A0AAW1MJM8_SAPOF</name>
<gene>
    <name evidence="15" type="ORF">RND81_02G034000</name>
</gene>
<dbReference type="FunFam" id="3.30.200.20:FF:000039">
    <property type="entry name" value="receptor-like protein kinase FERONIA"/>
    <property type="match status" value="1"/>
</dbReference>
<dbReference type="Gene3D" id="3.30.200.20">
    <property type="entry name" value="Phosphorylase Kinase, domain 1"/>
    <property type="match status" value="1"/>
</dbReference>
<keyword evidence="9" id="KW-1133">Transmembrane helix</keyword>
<dbReference type="InterPro" id="IPR024788">
    <property type="entry name" value="Malectin-like_Carb-bd_dom"/>
</dbReference>
<keyword evidence="11" id="KW-0325">Glycoprotein</keyword>
<evidence type="ECO:0000256" key="4">
    <source>
        <dbReference type="ARBA" id="ARBA00022692"/>
    </source>
</evidence>
<dbReference type="SMART" id="SM00220">
    <property type="entry name" value="S_TKc"/>
    <property type="match status" value="1"/>
</dbReference>
<reference evidence="15" key="1">
    <citation type="submission" date="2024-03" db="EMBL/GenBank/DDBJ databases">
        <title>WGS assembly of Saponaria officinalis var. Norfolk2.</title>
        <authorList>
            <person name="Jenkins J."/>
            <person name="Shu S."/>
            <person name="Grimwood J."/>
            <person name="Barry K."/>
            <person name="Goodstein D."/>
            <person name="Schmutz J."/>
            <person name="Leebens-Mack J."/>
            <person name="Osbourn A."/>
        </authorList>
    </citation>
    <scope>NUCLEOTIDE SEQUENCE [LARGE SCALE GENOMIC DNA]</scope>
    <source>
        <strain evidence="15">JIC</strain>
    </source>
</reference>
<keyword evidence="2" id="KW-0723">Serine/threonine-protein kinase</keyword>
<dbReference type="Pfam" id="PF12819">
    <property type="entry name" value="Malectin_like"/>
    <property type="match status" value="1"/>
</dbReference>
<dbReference type="PROSITE" id="PS00108">
    <property type="entry name" value="PROTEIN_KINASE_ST"/>
    <property type="match status" value="1"/>
</dbReference>
<evidence type="ECO:0000313" key="16">
    <source>
        <dbReference type="Proteomes" id="UP001443914"/>
    </source>
</evidence>
<dbReference type="Pfam" id="PF07714">
    <property type="entry name" value="PK_Tyr_Ser-Thr"/>
    <property type="match status" value="1"/>
</dbReference>
<comment type="subcellular location">
    <subcellularLocation>
        <location evidence="1">Membrane</location>
        <topology evidence="1">Single-pass membrane protein</topology>
    </subcellularLocation>
</comment>